<dbReference type="PROSITE" id="PS01094">
    <property type="entry name" value="UPF0076"/>
    <property type="match status" value="1"/>
</dbReference>
<dbReference type="GO" id="GO:0019239">
    <property type="term" value="F:deaminase activity"/>
    <property type="evidence" value="ECO:0007669"/>
    <property type="project" value="TreeGrafter"/>
</dbReference>
<dbReference type="PANTHER" id="PTHR11803:SF39">
    <property type="entry name" value="2-IMINOBUTANOATE_2-IMINOPROPANOATE DEAMINASE"/>
    <property type="match status" value="1"/>
</dbReference>
<protein>
    <submittedName>
        <fullName evidence="2">Enamine deaminase RidA</fullName>
    </submittedName>
</protein>
<dbReference type="SUPFAM" id="SSF55298">
    <property type="entry name" value="YjgF-like"/>
    <property type="match status" value="1"/>
</dbReference>
<dbReference type="FunFam" id="3.30.1330.40:FF:000001">
    <property type="entry name" value="L-PSP family endoribonuclease"/>
    <property type="match status" value="1"/>
</dbReference>
<evidence type="ECO:0000313" key="3">
    <source>
        <dbReference type="Proteomes" id="UP000076268"/>
    </source>
</evidence>
<dbReference type="InterPro" id="IPR006175">
    <property type="entry name" value="YjgF/YER057c/UK114"/>
</dbReference>
<dbReference type="EMBL" id="LSGP01000001">
    <property type="protein sequence ID" value="KYZ78131.1"/>
    <property type="molecule type" value="Genomic_DNA"/>
</dbReference>
<dbReference type="OrthoDB" id="9803101at2"/>
<dbReference type="Gene3D" id="3.30.1330.40">
    <property type="entry name" value="RutC-like"/>
    <property type="match status" value="1"/>
</dbReference>
<comment type="similarity">
    <text evidence="1">Belongs to the RutC family.</text>
</comment>
<dbReference type="InterPro" id="IPR035959">
    <property type="entry name" value="RutC-like_sf"/>
</dbReference>
<name>A0A154BW06_ANASB</name>
<proteinExistence type="inferred from homology"/>
<keyword evidence="3" id="KW-1185">Reference proteome</keyword>
<dbReference type="AlphaFoldDB" id="A0A154BW06"/>
<dbReference type="RefSeq" id="WP_066236826.1">
    <property type="nucleotide sequence ID" value="NZ_LSGP01000001.1"/>
</dbReference>
<dbReference type="InterPro" id="IPR006056">
    <property type="entry name" value="RidA"/>
</dbReference>
<dbReference type="Pfam" id="PF01042">
    <property type="entry name" value="Ribonuc_L-PSP"/>
    <property type="match status" value="1"/>
</dbReference>
<evidence type="ECO:0000256" key="1">
    <source>
        <dbReference type="ARBA" id="ARBA00010552"/>
    </source>
</evidence>
<sequence>MQLISIDGAKQPAGHYSPATKAGNLICISGQVPTNPYTGEKCTGGIKEQTQQVLKNIETVLLAAGASKNDVIKTTVYVSDISLWDEVNAVYAEYFGSHKPARAIVPTKDLHYGFLVEIEAMAYKVDLALGGVLTPSEG</sequence>
<comment type="caution">
    <text evidence="2">The sequence shown here is derived from an EMBL/GenBank/DDBJ whole genome shotgun (WGS) entry which is preliminary data.</text>
</comment>
<evidence type="ECO:0000313" key="2">
    <source>
        <dbReference type="EMBL" id="KYZ78131.1"/>
    </source>
</evidence>
<reference evidence="2 3" key="1">
    <citation type="submission" date="2016-02" db="EMBL/GenBank/DDBJ databases">
        <title>Anaerosporomusa subterraneum gen. nov., sp. nov., a spore-forming obligate anaerobe isolated from saprolite.</title>
        <authorList>
            <person name="Choi J.K."/>
            <person name="Shah M."/>
            <person name="Yee N."/>
        </authorList>
    </citation>
    <scope>NUCLEOTIDE SEQUENCE [LARGE SCALE GENOMIC DNA]</scope>
    <source>
        <strain evidence="2 3">RU4</strain>
    </source>
</reference>
<accession>A0A154BW06</accession>
<dbReference type="CDD" id="cd00448">
    <property type="entry name" value="YjgF_YER057c_UK114_family"/>
    <property type="match status" value="1"/>
</dbReference>
<dbReference type="STRING" id="1794912.AXX12_00885"/>
<dbReference type="InterPro" id="IPR019897">
    <property type="entry name" value="RidA_CS"/>
</dbReference>
<organism evidence="2 3">
    <name type="scientific">Anaerosporomusa subterranea</name>
    <dbReference type="NCBI Taxonomy" id="1794912"/>
    <lineage>
        <taxon>Bacteria</taxon>
        <taxon>Bacillati</taxon>
        <taxon>Bacillota</taxon>
        <taxon>Negativicutes</taxon>
        <taxon>Acetonemataceae</taxon>
        <taxon>Anaerosporomusa</taxon>
    </lineage>
</organism>
<dbReference type="Proteomes" id="UP000076268">
    <property type="component" value="Unassembled WGS sequence"/>
</dbReference>
<gene>
    <name evidence="2" type="ORF">AXX12_00885</name>
</gene>
<dbReference type="NCBIfam" id="TIGR00004">
    <property type="entry name" value="Rid family detoxifying hydrolase"/>
    <property type="match status" value="1"/>
</dbReference>
<dbReference type="PANTHER" id="PTHR11803">
    <property type="entry name" value="2-IMINOBUTANOATE/2-IMINOPROPANOATE DEAMINASE RIDA"/>
    <property type="match status" value="1"/>
</dbReference>
<dbReference type="GO" id="GO:0005829">
    <property type="term" value="C:cytosol"/>
    <property type="evidence" value="ECO:0007669"/>
    <property type="project" value="TreeGrafter"/>
</dbReference>